<reference evidence="1" key="1">
    <citation type="submission" date="2016-06" db="UniProtKB">
        <authorList>
            <consortium name="WormBaseParasite"/>
        </authorList>
    </citation>
    <scope>IDENTIFICATION</scope>
</reference>
<dbReference type="WBParaSite" id="SCUD_0001574401-mRNA-1">
    <property type="protein sequence ID" value="SCUD_0001574401-mRNA-1"/>
    <property type="gene ID" value="SCUD_0001574401"/>
</dbReference>
<accession>A0A183KL28</accession>
<protein>
    <submittedName>
        <fullName evidence="1">Uncharacterized protein</fullName>
    </submittedName>
</protein>
<sequence length="59" mass="6927">MLRCDLFDWYINSVCLKIMIHIAETETGVLDLTGWANRKAGPIRVWAVRTCFTRPWSDR</sequence>
<proteinExistence type="predicted"/>
<name>A0A183KL28_9TREM</name>
<organism evidence="1">
    <name type="scientific">Schistosoma curassoni</name>
    <dbReference type="NCBI Taxonomy" id="6186"/>
    <lineage>
        <taxon>Eukaryota</taxon>
        <taxon>Metazoa</taxon>
        <taxon>Spiralia</taxon>
        <taxon>Lophotrochozoa</taxon>
        <taxon>Platyhelminthes</taxon>
        <taxon>Trematoda</taxon>
        <taxon>Digenea</taxon>
        <taxon>Strigeidida</taxon>
        <taxon>Schistosomatoidea</taxon>
        <taxon>Schistosomatidae</taxon>
        <taxon>Schistosoma</taxon>
    </lineage>
</organism>
<dbReference type="AlphaFoldDB" id="A0A183KL28"/>
<evidence type="ECO:0000313" key="1">
    <source>
        <dbReference type="WBParaSite" id="SCUD_0001574401-mRNA-1"/>
    </source>
</evidence>